<sequence length="137" mass="15281">MVDLRLKRFRTFDIVMRSRQKIHIAPVATHFQFCPSLLNSILYRRPSVGFSIWGHHDDSTGPRVTGPVHNKVISGLRALRQAAAPVAGLEPATEGPLQISGRDSLATVPPTPLQIQGITNQDFRRNLETMNPIMYAK</sequence>
<name>A0AAV3Z3U9_9GAST</name>
<reference evidence="1 2" key="1">
    <citation type="journal article" date="2021" name="Elife">
        <title>Chloroplast acquisition without the gene transfer in kleptoplastic sea slugs, Plakobranchus ocellatus.</title>
        <authorList>
            <person name="Maeda T."/>
            <person name="Takahashi S."/>
            <person name="Yoshida T."/>
            <person name="Shimamura S."/>
            <person name="Takaki Y."/>
            <person name="Nagai Y."/>
            <person name="Toyoda A."/>
            <person name="Suzuki Y."/>
            <person name="Arimoto A."/>
            <person name="Ishii H."/>
            <person name="Satoh N."/>
            <person name="Nishiyama T."/>
            <person name="Hasebe M."/>
            <person name="Maruyama T."/>
            <person name="Minagawa J."/>
            <person name="Obokata J."/>
            <person name="Shigenobu S."/>
        </authorList>
    </citation>
    <scope>NUCLEOTIDE SEQUENCE [LARGE SCALE GENOMIC DNA]</scope>
</reference>
<dbReference type="EMBL" id="BLXT01001916">
    <property type="protein sequence ID" value="GFN89152.1"/>
    <property type="molecule type" value="Genomic_DNA"/>
</dbReference>
<dbReference type="Proteomes" id="UP000735302">
    <property type="component" value="Unassembled WGS sequence"/>
</dbReference>
<accession>A0AAV3Z3U9</accession>
<evidence type="ECO:0000313" key="2">
    <source>
        <dbReference type="Proteomes" id="UP000735302"/>
    </source>
</evidence>
<proteinExistence type="predicted"/>
<keyword evidence="2" id="KW-1185">Reference proteome</keyword>
<comment type="caution">
    <text evidence="1">The sequence shown here is derived from an EMBL/GenBank/DDBJ whole genome shotgun (WGS) entry which is preliminary data.</text>
</comment>
<dbReference type="AlphaFoldDB" id="A0AAV3Z3U9"/>
<evidence type="ECO:0000313" key="1">
    <source>
        <dbReference type="EMBL" id="GFN89152.1"/>
    </source>
</evidence>
<protein>
    <submittedName>
        <fullName evidence="1">Uncharacterized protein</fullName>
    </submittedName>
</protein>
<gene>
    <name evidence="1" type="ORF">PoB_001565800</name>
</gene>
<organism evidence="1 2">
    <name type="scientific">Plakobranchus ocellatus</name>
    <dbReference type="NCBI Taxonomy" id="259542"/>
    <lineage>
        <taxon>Eukaryota</taxon>
        <taxon>Metazoa</taxon>
        <taxon>Spiralia</taxon>
        <taxon>Lophotrochozoa</taxon>
        <taxon>Mollusca</taxon>
        <taxon>Gastropoda</taxon>
        <taxon>Heterobranchia</taxon>
        <taxon>Euthyneura</taxon>
        <taxon>Panpulmonata</taxon>
        <taxon>Sacoglossa</taxon>
        <taxon>Placobranchoidea</taxon>
        <taxon>Plakobranchidae</taxon>
        <taxon>Plakobranchus</taxon>
    </lineage>
</organism>